<dbReference type="NCBIfam" id="NF006618">
    <property type="entry name" value="PRK09185.1"/>
    <property type="match status" value="1"/>
</dbReference>
<proteinExistence type="inferred from homology"/>
<feature type="domain" description="Ketosynthase family 3 (KS3)" evidence="5">
    <location>
        <begin position="1"/>
        <end position="392"/>
    </location>
</feature>
<keyword evidence="6" id="KW-0012">Acyltransferase</keyword>
<dbReference type="EC" id="2.3.1.41" evidence="6"/>
<dbReference type="AlphaFoldDB" id="A0A7U6GI24"/>
<dbReference type="Pfam" id="PF00109">
    <property type="entry name" value="ketoacyl-synt"/>
    <property type="match status" value="1"/>
</dbReference>
<dbReference type="InterPro" id="IPR020841">
    <property type="entry name" value="PKS_Beta-ketoAc_synthase_dom"/>
</dbReference>
<dbReference type="Proteomes" id="UP000031631">
    <property type="component" value="Chromosome"/>
</dbReference>
<dbReference type="PROSITE" id="PS00606">
    <property type="entry name" value="KS3_1"/>
    <property type="match status" value="1"/>
</dbReference>
<evidence type="ECO:0000259" key="5">
    <source>
        <dbReference type="PROSITE" id="PS52004"/>
    </source>
</evidence>
<evidence type="ECO:0000256" key="4">
    <source>
        <dbReference type="RuleBase" id="RU003694"/>
    </source>
</evidence>
<dbReference type="OrthoDB" id="9808669at2"/>
<dbReference type="UniPathway" id="UPA00094"/>
<dbReference type="KEGG" id="tbn:TBH_C1116"/>
<keyword evidence="3 4" id="KW-0808">Transferase</keyword>
<keyword evidence="7" id="KW-1185">Reference proteome</keyword>
<dbReference type="SUPFAM" id="SSF53901">
    <property type="entry name" value="Thiolase-like"/>
    <property type="match status" value="2"/>
</dbReference>
<sequence>MKRALQLTAYTLTSALGQGLQAQMEALYSGRSGLRPCDLEDVDLSTWIGRVPEVEEVSLPEALQEYHCRNHQLAWLGLNQDDFPVAVAEAAEKYGAHRVGVFMGTSTSGVQQMERAYEESVDGQHLANFNYRTTQNIFSLGDFVSRSLGLNGPVQVISTACSSSAKVFAAAYRHMQAGFCDCAVVGGVDSLCKMTLYGFNALQLVSSQPCRPADAERDGLSIGEAAGFALLEWQKPQHRGVSLIGYGESADAYHMSSPHPDGLGAAMSMGQALASAGLKKSDIHYVNLHGTATPANDLSEDKAMMRLFGDELPCSSTKGFTGHTLGAAGIVEALFSAQVLQHQYLPPSAQTRSVDPRINSNILLDGRERQVRRVMSNSFGFGGSNISLVFGSGQ</sequence>
<name>A0A7U6GI24_9GAMM</name>
<gene>
    <name evidence="6" type="ORF">TBH_C1116</name>
</gene>
<organism evidence="6 7">
    <name type="scientific">Thiolapillus brandeum</name>
    <dbReference type="NCBI Taxonomy" id="1076588"/>
    <lineage>
        <taxon>Bacteria</taxon>
        <taxon>Pseudomonadati</taxon>
        <taxon>Pseudomonadota</taxon>
        <taxon>Gammaproteobacteria</taxon>
        <taxon>Chromatiales</taxon>
        <taxon>Sedimenticolaceae</taxon>
        <taxon>Thiolapillus</taxon>
    </lineage>
</organism>
<dbReference type="EMBL" id="AP012273">
    <property type="protein sequence ID" value="BAO44044.1"/>
    <property type="molecule type" value="Genomic_DNA"/>
</dbReference>
<evidence type="ECO:0000256" key="1">
    <source>
        <dbReference type="ARBA" id="ARBA00005194"/>
    </source>
</evidence>
<dbReference type="InterPro" id="IPR016039">
    <property type="entry name" value="Thiolase-like"/>
</dbReference>
<dbReference type="GO" id="GO:0005829">
    <property type="term" value="C:cytosol"/>
    <property type="evidence" value="ECO:0007669"/>
    <property type="project" value="TreeGrafter"/>
</dbReference>
<dbReference type="PANTHER" id="PTHR11712:SF320">
    <property type="entry name" value="BETA-KETOACYL SYNTHASE"/>
    <property type="match status" value="1"/>
</dbReference>
<dbReference type="Gene3D" id="3.40.47.10">
    <property type="match status" value="1"/>
</dbReference>
<dbReference type="InterPro" id="IPR000794">
    <property type="entry name" value="Beta-ketoacyl_synthase"/>
</dbReference>
<reference evidence="6 7" key="1">
    <citation type="journal article" date="2014" name="PLoS ONE">
        <title>Physiological and genomic features of a novel sulfur-oxidizing gammaproteobacterium belonging to a previously uncultivated symbiotic lineage isolated from a hydrothermal vent.</title>
        <authorList>
            <person name="Nunoura T."/>
            <person name="Takaki Y."/>
            <person name="Kazama H."/>
            <person name="Kakuta J."/>
            <person name="Shimamura S."/>
            <person name="Makita H."/>
            <person name="Hirai M."/>
            <person name="Miyazaki M."/>
            <person name="Takai K."/>
        </authorList>
    </citation>
    <scope>NUCLEOTIDE SEQUENCE [LARGE SCALE GENOMIC DNA]</scope>
    <source>
        <strain evidence="6 7">Hiromi1</strain>
    </source>
</reference>
<dbReference type="PROSITE" id="PS52004">
    <property type="entry name" value="KS3_2"/>
    <property type="match status" value="1"/>
</dbReference>
<evidence type="ECO:0000256" key="3">
    <source>
        <dbReference type="ARBA" id="ARBA00022679"/>
    </source>
</evidence>
<dbReference type="InterPro" id="IPR014030">
    <property type="entry name" value="Ketoacyl_synth_N"/>
</dbReference>
<dbReference type="SMART" id="SM00825">
    <property type="entry name" value="PKS_KS"/>
    <property type="match status" value="1"/>
</dbReference>
<comment type="pathway">
    <text evidence="1">Lipid metabolism; fatty acid biosynthesis.</text>
</comment>
<protein>
    <submittedName>
        <fullName evidence="6">3-oxoacyl-[acyl-carrier-protein] synthase I</fullName>
        <ecNumber evidence="6">2.3.1.41</ecNumber>
    </submittedName>
</protein>
<dbReference type="GO" id="GO:0004315">
    <property type="term" value="F:3-oxoacyl-[acyl-carrier-protein] synthase activity"/>
    <property type="evidence" value="ECO:0007669"/>
    <property type="project" value="UniProtKB-EC"/>
</dbReference>
<dbReference type="Pfam" id="PF02801">
    <property type="entry name" value="Ketoacyl-synt_C"/>
    <property type="match status" value="1"/>
</dbReference>
<dbReference type="RefSeq" id="WP_041066446.1">
    <property type="nucleotide sequence ID" value="NZ_AP012273.1"/>
</dbReference>
<dbReference type="CDD" id="cd00834">
    <property type="entry name" value="KAS_I_II"/>
    <property type="match status" value="1"/>
</dbReference>
<dbReference type="PANTHER" id="PTHR11712">
    <property type="entry name" value="POLYKETIDE SYNTHASE-RELATED"/>
    <property type="match status" value="1"/>
</dbReference>
<evidence type="ECO:0000256" key="2">
    <source>
        <dbReference type="ARBA" id="ARBA00008467"/>
    </source>
</evidence>
<accession>A0A7U6GI24</accession>
<comment type="similarity">
    <text evidence="2 4">Belongs to the thiolase-like superfamily. Beta-ketoacyl-ACP synthases family.</text>
</comment>
<evidence type="ECO:0000313" key="6">
    <source>
        <dbReference type="EMBL" id="BAO44044.1"/>
    </source>
</evidence>
<dbReference type="InterPro" id="IPR018201">
    <property type="entry name" value="Ketoacyl_synth_AS"/>
</dbReference>
<evidence type="ECO:0000313" key="7">
    <source>
        <dbReference type="Proteomes" id="UP000031631"/>
    </source>
</evidence>
<dbReference type="GO" id="GO:0006633">
    <property type="term" value="P:fatty acid biosynthetic process"/>
    <property type="evidence" value="ECO:0007669"/>
    <property type="project" value="UniProtKB-UniPathway"/>
</dbReference>
<dbReference type="InterPro" id="IPR014031">
    <property type="entry name" value="Ketoacyl_synth_C"/>
</dbReference>